<dbReference type="CDD" id="cd06268">
    <property type="entry name" value="PBP1_ABC_transporter_LIVBP-like"/>
    <property type="match status" value="1"/>
</dbReference>
<dbReference type="Pfam" id="PF13458">
    <property type="entry name" value="Peripla_BP_6"/>
    <property type="match status" value="1"/>
</dbReference>
<dbReference type="InterPro" id="IPR011990">
    <property type="entry name" value="TPR-like_helical_dom_sf"/>
</dbReference>
<comment type="similarity">
    <text evidence="1">Belongs to the leucine-binding protein family.</text>
</comment>
<evidence type="ECO:0000259" key="3">
    <source>
        <dbReference type="Pfam" id="PF13458"/>
    </source>
</evidence>
<dbReference type="InterPro" id="IPR028082">
    <property type="entry name" value="Peripla_BP_I"/>
</dbReference>
<dbReference type="RefSeq" id="WP_166149044.1">
    <property type="nucleotide sequence ID" value="NZ_JAANYN010000007.1"/>
</dbReference>
<organism evidence="4 5">
    <name type="scientific">Cyclobacterium plantarum</name>
    <dbReference type="NCBI Taxonomy" id="2716263"/>
    <lineage>
        <taxon>Bacteria</taxon>
        <taxon>Pseudomonadati</taxon>
        <taxon>Bacteroidota</taxon>
        <taxon>Cytophagia</taxon>
        <taxon>Cytophagales</taxon>
        <taxon>Cyclobacteriaceae</taxon>
        <taxon>Cyclobacterium</taxon>
    </lineage>
</organism>
<protein>
    <submittedName>
        <fullName evidence="4">ABC transporter substrate-binding protein</fullName>
    </submittedName>
</protein>
<evidence type="ECO:0000256" key="1">
    <source>
        <dbReference type="ARBA" id="ARBA00010062"/>
    </source>
</evidence>
<dbReference type="Proteomes" id="UP000649799">
    <property type="component" value="Unassembled WGS sequence"/>
</dbReference>
<sequence length="552" mass="62646">MKTALSIIFLFLSLGGLFAQEEIANYKRAKVLIEEGEHVEAMELLRPYLDEEKYGALSGYARYHFARAAYGNRQFELAKNTCLMLLEQDNWSGEDEARYLLALSHFQLSAPSEALKHIAAISSENIKNEAYKATFKFLKVSSSSVLAVQYGQYPDNKGLVMALKTILESQGSLSSTERNLYEEIRRRAFEIVDSGEDAKKDQVLDIAVVLPFNYEGGSGTASLGGNNFVLQLYQGIQLALEQAREDGVDLNFQVFDTQRNAEKVRAILGDPFLKKADIILGPIYPEETALVAEFANLYQIPQINPLSNMDENIKSSNYSYLFRPSVQSISQKVIDYCRRFEGRRIALAYSGASRDEQLANLFTEMARRSGLQIVQSQKVNTPDMRDFFESLGLGKDDEPKVDMMVIFSDDPNVASPVFAMVESLGPGIPVVVMESWLYFNFANYEMMETQNFHFVGNNTVDFNDEILNNFRERYMDTYKTYPSSFVYIGYELADFVCQMINGREGFDFRKNLDRSGYQKGKLTFGFDFAGQRSNDYVPILRLEEGVLTIEEE</sequence>
<dbReference type="EMBL" id="JAANYN010000007">
    <property type="protein sequence ID" value="NHE58550.1"/>
    <property type="molecule type" value="Genomic_DNA"/>
</dbReference>
<gene>
    <name evidence="4" type="ORF">G9Q97_17210</name>
</gene>
<name>A0ABX0HEW8_9BACT</name>
<reference evidence="4 5" key="1">
    <citation type="submission" date="2020-03" db="EMBL/GenBank/DDBJ databases">
        <title>Cyclobacterium plantarum sp. nov., a marine bacterium isolated from a coastal-marine wetland.</title>
        <authorList>
            <person name="Sanchez-Porro C."/>
            <person name="Ventosa A."/>
            <person name="Amoozegar M."/>
        </authorList>
    </citation>
    <scope>NUCLEOTIDE SEQUENCE [LARGE SCALE GENOMIC DNA]</scope>
    <source>
        <strain evidence="4 5">GBPx2</strain>
    </source>
</reference>
<evidence type="ECO:0000256" key="2">
    <source>
        <dbReference type="ARBA" id="ARBA00022729"/>
    </source>
</evidence>
<accession>A0ABX0HEW8</accession>
<comment type="caution">
    <text evidence="4">The sequence shown here is derived from an EMBL/GenBank/DDBJ whole genome shotgun (WGS) entry which is preliminary data.</text>
</comment>
<feature type="domain" description="Leucine-binding protein" evidence="3">
    <location>
        <begin position="234"/>
        <end position="498"/>
    </location>
</feature>
<dbReference type="Gene3D" id="3.40.50.2300">
    <property type="match status" value="2"/>
</dbReference>
<proteinExistence type="inferred from homology"/>
<keyword evidence="2" id="KW-0732">Signal</keyword>
<dbReference type="Gene3D" id="1.25.40.10">
    <property type="entry name" value="Tetratricopeptide repeat domain"/>
    <property type="match status" value="1"/>
</dbReference>
<evidence type="ECO:0000313" key="4">
    <source>
        <dbReference type="EMBL" id="NHE58550.1"/>
    </source>
</evidence>
<dbReference type="InterPro" id="IPR028081">
    <property type="entry name" value="Leu-bd"/>
</dbReference>
<dbReference type="SUPFAM" id="SSF53822">
    <property type="entry name" value="Periplasmic binding protein-like I"/>
    <property type="match status" value="1"/>
</dbReference>
<evidence type="ECO:0000313" key="5">
    <source>
        <dbReference type="Proteomes" id="UP000649799"/>
    </source>
</evidence>
<dbReference type="SUPFAM" id="SSF48452">
    <property type="entry name" value="TPR-like"/>
    <property type="match status" value="1"/>
</dbReference>
<keyword evidence="5" id="KW-1185">Reference proteome</keyword>